<evidence type="ECO:0000256" key="1">
    <source>
        <dbReference type="SAM" id="MobiDB-lite"/>
    </source>
</evidence>
<evidence type="ECO:0000259" key="2">
    <source>
        <dbReference type="PROSITE" id="PS51379"/>
    </source>
</evidence>
<evidence type="ECO:0000313" key="3">
    <source>
        <dbReference type="EMBL" id="EGB13133.1"/>
    </source>
</evidence>
<sequence>MAASHLAVVGKYAMTEFQRLLMTMPIHFSNTLAKTHVLDAGFIPLTTSLEDAITSMVALGIKPKMKKTIMSLFEQENGADQVPRRSTRRPRSSQRKRPRDGGEENDGNGEEDDGARPPRKRAAPGAGPAENAGPRVVERAVPEARGEFQVTSYFSDEHHEKARKLRAESAAHQAAQQREHQAAQQRERRRDPDVAWSNAVAVLEHRATAGPYFGGGPKCRGCGDPAHKSQTCPYGGYAQTVEERRLVWKAQTQGAARASRALTGTGGGRDGAIAHREEVAAERSRVPDLPPTPGATAQLDSDRCLGKCGDSCYGDDCPYGVCQVADARVFASCAVGCDGAACSRGNCAGVATDARALLSTVRLPYGFGVPLSEGDYERRAKKLEVRRSSAIHCLAAEMSEASEVLKAMELAVMKERVQQTPIEDYSTPFLHPLLDDVDKICRGCGADLPLRFFVPEQPGEQAEFDRASATYLAAKLPGGDLPLDDARAFLLDVAFDDCLCCRDLDFLRKLNPSTTYRYRRAVLEVMRRRRMGSNCKGDGCKGDGGDGLSLTDARNWAVMQLHHGNARGAKARDADGRTISPTSVAAFESLEALVNEVETCEALVCAVCHRLETQEEYEAEVLARLEEGAHSTDGQAVERRANYYAKKEFNNSFKRSVGACASCGLVVRPGIECAFDWAHHVGAEITKYIDSFFASGIINGWSAFDDAWKLHYFQYIARCRLLCANCHKRHDTDVANRRRTEERLARISGLGLWRM</sequence>
<dbReference type="EMBL" id="GL833120">
    <property type="protein sequence ID" value="EGB13133.1"/>
    <property type="molecule type" value="Genomic_DNA"/>
</dbReference>
<protein>
    <recommendedName>
        <fullName evidence="2">4Fe-4S ferredoxin-type domain-containing protein</fullName>
    </recommendedName>
</protein>
<feature type="region of interest" description="Disordered" evidence="1">
    <location>
        <begin position="74"/>
        <end position="135"/>
    </location>
</feature>
<feature type="compositionally biased region" description="Acidic residues" evidence="1">
    <location>
        <begin position="103"/>
        <end position="113"/>
    </location>
</feature>
<feature type="compositionally biased region" description="Basic and acidic residues" evidence="1">
    <location>
        <begin position="177"/>
        <end position="193"/>
    </location>
</feature>
<dbReference type="GeneID" id="20227801"/>
<evidence type="ECO:0000313" key="4">
    <source>
        <dbReference type="Proteomes" id="UP000002729"/>
    </source>
</evidence>
<dbReference type="InterPro" id="IPR017896">
    <property type="entry name" value="4Fe4S_Fe-S-bd"/>
</dbReference>
<reference evidence="3 4" key="1">
    <citation type="journal article" date="2011" name="Proc. Natl. Acad. Sci. U.S.A.">
        <title>Niche of harmful alga Aureococcus anophagefferens revealed through ecogenomics.</title>
        <authorList>
            <person name="Gobler C.J."/>
            <person name="Berry D.L."/>
            <person name="Dyhrman S.T."/>
            <person name="Wilhelm S.W."/>
            <person name="Salamov A."/>
            <person name="Lobanov A.V."/>
            <person name="Zhang Y."/>
            <person name="Collier J.L."/>
            <person name="Wurch L.L."/>
            <person name="Kustka A.B."/>
            <person name="Dill B.D."/>
            <person name="Shah M."/>
            <person name="VerBerkmoes N.C."/>
            <person name="Kuo A."/>
            <person name="Terry A."/>
            <person name="Pangilinan J."/>
            <person name="Lindquist E.A."/>
            <person name="Lucas S."/>
            <person name="Paulsen I.T."/>
            <person name="Hattenrath-Lehmann T.K."/>
            <person name="Talmage S.C."/>
            <person name="Walker E.A."/>
            <person name="Koch F."/>
            <person name="Burson A.M."/>
            <person name="Marcoval M.A."/>
            <person name="Tang Y.Z."/>
            <person name="Lecleir G.R."/>
            <person name="Coyne K.J."/>
            <person name="Berg G.M."/>
            <person name="Bertrand E.M."/>
            <person name="Saito M.A."/>
            <person name="Gladyshev V.N."/>
            <person name="Grigoriev I.V."/>
        </authorList>
    </citation>
    <scope>NUCLEOTIDE SEQUENCE [LARGE SCALE GENOMIC DNA]</scope>
    <source>
        <strain evidence="4">CCMP 1984</strain>
    </source>
</reference>
<dbReference type="Proteomes" id="UP000002729">
    <property type="component" value="Unassembled WGS sequence"/>
</dbReference>
<feature type="compositionally biased region" description="Low complexity" evidence="1">
    <location>
        <begin position="123"/>
        <end position="134"/>
    </location>
</feature>
<feature type="domain" description="4Fe-4S ferredoxin-type" evidence="2">
    <location>
        <begin position="295"/>
        <end position="327"/>
    </location>
</feature>
<organism evidence="4">
    <name type="scientific">Aureococcus anophagefferens</name>
    <name type="common">Harmful bloom alga</name>
    <dbReference type="NCBI Taxonomy" id="44056"/>
    <lineage>
        <taxon>Eukaryota</taxon>
        <taxon>Sar</taxon>
        <taxon>Stramenopiles</taxon>
        <taxon>Ochrophyta</taxon>
        <taxon>Pelagophyceae</taxon>
        <taxon>Pelagomonadales</taxon>
        <taxon>Pelagomonadaceae</taxon>
        <taxon>Aureococcus</taxon>
    </lineage>
</organism>
<keyword evidence="4" id="KW-1185">Reference proteome</keyword>
<gene>
    <name evidence="3" type="ORF">AURANDRAFT_70516</name>
</gene>
<feature type="compositionally biased region" description="Basic and acidic residues" evidence="1">
    <location>
        <begin position="155"/>
        <end position="169"/>
    </location>
</feature>
<feature type="compositionally biased region" description="Basic residues" evidence="1">
    <location>
        <begin position="85"/>
        <end position="98"/>
    </location>
</feature>
<proteinExistence type="predicted"/>
<dbReference type="AlphaFoldDB" id="F0XVI8"/>
<feature type="region of interest" description="Disordered" evidence="1">
    <location>
        <begin position="149"/>
        <end position="193"/>
    </location>
</feature>
<dbReference type="RefSeq" id="XP_009032730.1">
    <property type="nucleotide sequence ID" value="XM_009034482.1"/>
</dbReference>
<dbReference type="PROSITE" id="PS51379">
    <property type="entry name" value="4FE4S_FER_2"/>
    <property type="match status" value="1"/>
</dbReference>
<accession>F0XVI8</accession>
<dbReference type="InParanoid" id="F0XVI8"/>
<name>F0XVI8_AURAN</name>
<dbReference type="KEGG" id="aaf:AURANDRAFT_70516"/>